<organism evidence="6 7">
    <name type="scientific">Syncephalis pseudoplumigaleata</name>
    <dbReference type="NCBI Taxonomy" id="1712513"/>
    <lineage>
        <taxon>Eukaryota</taxon>
        <taxon>Fungi</taxon>
        <taxon>Fungi incertae sedis</taxon>
        <taxon>Zoopagomycota</taxon>
        <taxon>Zoopagomycotina</taxon>
        <taxon>Zoopagomycetes</taxon>
        <taxon>Zoopagales</taxon>
        <taxon>Piptocephalidaceae</taxon>
        <taxon>Syncephalis</taxon>
    </lineage>
</organism>
<dbReference type="Proteomes" id="UP000278143">
    <property type="component" value="Unassembled WGS sequence"/>
</dbReference>
<reference evidence="7" key="1">
    <citation type="journal article" date="2018" name="Nat. Microbiol.">
        <title>Leveraging single-cell genomics to expand the fungal tree of life.</title>
        <authorList>
            <person name="Ahrendt S.R."/>
            <person name="Quandt C.A."/>
            <person name="Ciobanu D."/>
            <person name="Clum A."/>
            <person name="Salamov A."/>
            <person name="Andreopoulos B."/>
            <person name="Cheng J.F."/>
            <person name="Woyke T."/>
            <person name="Pelin A."/>
            <person name="Henrissat B."/>
            <person name="Reynolds N.K."/>
            <person name="Benny G.L."/>
            <person name="Smith M.E."/>
            <person name="James T.Y."/>
            <person name="Grigoriev I.V."/>
        </authorList>
    </citation>
    <scope>NUCLEOTIDE SEQUENCE [LARGE SCALE GENOMIC DNA]</scope>
    <source>
        <strain evidence="7">Benny S71-1</strain>
    </source>
</reference>
<dbReference type="SUPFAM" id="SSF50978">
    <property type="entry name" value="WD40 repeat-like"/>
    <property type="match status" value="1"/>
</dbReference>
<keyword evidence="7" id="KW-1185">Reference proteome</keyword>
<dbReference type="InterPro" id="IPR036322">
    <property type="entry name" value="WD40_repeat_dom_sf"/>
</dbReference>
<evidence type="ECO:0000259" key="5">
    <source>
        <dbReference type="Pfam" id="PF23609"/>
    </source>
</evidence>
<comment type="similarity">
    <text evidence="1">Belongs to the WD repeat EIPR1 family.</text>
</comment>
<evidence type="ECO:0000256" key="2">
    <source>
        <dbReference type="ARBA" id="ARBA00022574"/>
    </source>
</evidence>
<evidence type="ECO:0000313" key="6">
    <source>
        <dbReference type="EMBL" id="RKP26765.1"/>
    </source>
</evidence>
<gene>
    <name evidence="6" type="ORF">SYNPS1DRAFT_21533</name>
</gene>
<dbReference type="EMBL" id="KZ989339">
    <property type="protein sequence ID" value="RKP26765.1"/>
    <property type="molecule type" value="Genomic_DNA"/>
</dbReference>
<dbReference type="InterPro" id="IPR040323">
    <property type="entry name" value="EIPR1"/>
</dbReference>
<dbReference type="PANTHER" id="PTHR14205:SF15">
    <property type="entry name" value="EARP AND GARP COMPLEX-INTERACTING PROTEIN 1"/>
    <property type="match status" value="1"/>
</dbReference>
<dbReference type="Pfam" id="PF23609">
    <property type="entry name" value="Beta-prop_EIPR1"/>
    <property type="match status" value="1"/>
</dbReference>
<keyword evidence="3" id="KW-0677">Repeat</keyword>
<feature type="repeat" description="WD" evidence="4">
    <location>
        <begin position="163"/>
        <end position="196"/>
    </location>
</feature>
<dbReference type="InterPro" id="IPR001680">
    <property type="entry name" value="WD40_rpt"/>
</dbReference>
<accession>A0A4P9Z300</accession>
<dbReference type="Gene3D" id="2.130.10.10">
    <property type="entry name" value="YVTN repeat-like/Quinoprotein amine dehydrogenase"/>
    <property type="match status" value="1"/>
</dbReference>
<dbReference type="AlphaFoldDB" id="A0A4P9Z300"/>
<evidence type="ECO:0000256" key="3">
    <source>
        <dbReference type="ARBA" id="ARBA00022737"/>
    </source>
</evidence>
<dbReference type="PANTHER" id="PTHR14205">
    <property type="entry name" value="WD-REPEAT PROTEIN"/>
    <property type="match status" value="1"/>
</dbReference>
<feature type="domain" description="EIPR1-like beta-propeller" evidence="5">
    <location>
        <begin position="123"/>
        <end position="238"/>
    </location>
</feature>
<proteinExistence type="inferred from homology"/>
<dbReference type="InterPro" id="IPR059104">
    <property type="entry name" value="Beta-prop_EIPR1-like"/>
</dbReference>
<dbReference type="PROSITE" id="PS50294">
    <property type="entry name" value="WD_REPEATS_REGION"/>
    <property type="match status" value="1"/>
</dbReference>
<evidence type="ECO:0000256" key="4">
    <source>
        <dbReference type="PROSITE-ProRule" id="PRU00221"/>
    </source>
</evidence>
<keyword evidence="2 4" id="KW-0853">WD repeat</keyword>
<dbReference type="PROSITE" id="PS50082">
    <property type="entry name" value="WD_REPEATS_2"/>
    <property type="match status" value="1"/>
</dbReference>
<dbReference type="SMART" id="SM00320">
    <property type="entry name" value="WD40"/>
    <property type="match status" value="3"/>
</dbReference>
<evidence type="ECO:0000313" key="7">
    <source>
        <dbReference type="Proteomes" id="UP000278143"/>
    </source>
</evidence>
<dbReference type="InterPro" id="IPR015943">
    <property type="entry name" value="WD40/YVTN_repeat-like_dom_sf"/>
</dbReference>
<dbReference type="GO" id="GO:0016567">
    <property type="term" value="P:protein ubiquitination"/>
    <property type="evidence" value="ECO:0007669"/>
    <property type="project" value="TreeGrafter"/>
</dbReference>
<protein>
    <submittedName>
        <fullName evidence="6">WD40-repeat-containing domain protein</fullName>
    </submittedName>
</protein>
<name>A0A4P9Z300_9FUNG</name>
<dbReference type="OrthoDB" id="427795at2759"/>
<sequence length="258" mass="28380">MPRSASSEPTHVHGLRHQVRCLAALPASEERALFLTATWSPRNDNEIHWVEVDEEQAKPLRTRICQHDAAIWHMAGHPKQLALVACCEDRPIGAQQRPVKLLTIPGLEVDAAEASAGAPVRSSTRETATVAAWSRHRSALVSVDGSTIRGWDTRQHRSSYTVPLAHDGNVRAVDCNPNVPHRFATGGDDGVARIWDARKLQAPWMELSGHSHWIWSIAYHPMHDQLLLTGGSDAQVNLQSAVTVSSAAFGSEKYKILL</sequence>
<evidence type="ECO:0000256" key="1">
    <source>
        <dbReference type="ARBA" id="ARBA00005672"/>
    </source>
</evidence>